<feature type="transmembrane region" description="Helical" evidence="6">
    <location>
        <begin position="111"/>
        <end position="130"/>
    </location>
</feature>
<comment type="caution">
    <text evidence="7">The sequence shown here is derived from an EMBL/GenBank/DDBJ whole genome shotgun (WGS) entry which is preliminary data.</text>
</comment>
<keyword evidence="8" id="KW-1185">Reference proteome</keyword>
<keyword evidence="3 6" id="KW-0812">Transmembrane</keyword>
<dbReference type="EMBL" id="RSEC01000058">
    <property type="protein sequence ID" value="RSD13585.1"/>
    <property type="molecule type" value="Genomic_DNA"/>
</dbReference>
<evidence type="ECO:0000256" key="1">
    <source>
        <dbReference type="ARBA" id="ARBA00004651"/>
    </source>
</evidence>
<dbReference type="AlphaFoldDB" id="A0A3R9E0Q9"/>
<evidence type="ECO:0000313" key="8">
    <source>
        <dbReference type="Proteomes" id="UP000267081"/>
    </source>
</evidence>
<evidence type="ECO:0000256" key="3">
    <source>
        <dbReference type="ARBA" id="ARBA00022692"/>
    </source>
</evidence>
<evidence type="ECO:0000313" key="7">
    <source>
        <dbReference type="EMBL" id="RSD13585.1"/>
    </source>
</evidence>
<feature type="transmembrane region" description="Helical" evidence="6">
    <location>
        <begin position="15"/>
        <end position="35"/>
    </location>
</feature>
<protein>
    <submittedName>
        <fullName evidence="7">Cytochrome c oxidase assembly protein</fullName>
    </submittedName>
</protein>
<gene>
    <name evidence="7" type="ORF">EIY87_28165</name>
</gene>
<feature type="transmembrane region" description="Helical" evidence="6">
    <location>
        <begin position="47"/>
        <end position="67"/>
    </location>
</feature>
<evidence type="ECO:0000256" key="6">
    <source>
        <dbReference type="SAM" id="Phobius"/>
    </source>
</evidence>
<organism evidence="7 8">
    <name type="scientific">Amycolatopsis eburnea</name>
    <dbReference type="NCBI Taxonomy" id="2267691"/>
    <lineage>
        <taxon>Bacteria</taxon>
        <taxon>Bacillati</taxon>
        <taxon>Actinomycetota</taxon>
        <taxon>Actinomycetes</taxon>
        <taxon>Pseudonocardiales</taxon>
        <taxon>Pseudonocardiaceae</taxon>
        <taxon>Amycolatopsis</taxon>
    </lineage>
</organism>
<dbReference type="RefSeq" id="WP_125312871.1">
    <property type="nucleotide sequence ID" value="NZ_RSEC01000058.1"/>
</dbReference>
<comment type="subcellular location">
    <subcellularLocation>
        <location evidence="1">Cell membrane</location>
        <topology evidence="1">Multi-pass membrane protein</topology>
    </subcellularLocation>
</comment>
<name>A0A3R9E0Q9_9PSEU</name>
<dbReference type="Pfam" id="PF09678">
    <property type="entry name" value="Caa3_CtaG"/>
    <property type="match status" value="1"/>
</dbReference>
<evidence type="ECO:0000256" key="2">
    <source>
        <dbReference type="ARBA" id="ARBA00022475"/>
    </source>
</evidence>
<feature type="transmembrane region" description="Helical" evidence="6">
    <location>
        <begin position="179"/>
        <end position="198"/>
    </location>
</feature>
<reference evidence="7 8" key="1">
    <citation type="submission" date="2018-12" db="EMBL/GenBank/DDBJ databases">
        <title>Amycolatopsis eburnea sp. nov. actinomycete associate with arbuscular mycorrhiza fungal spore.</title>
        <authorList>
            <person name="Lumyong S."/>
            <person name="Chaiya L."/>
        </authorList>
    </citation>
    <scope>NUCLEOTIDE SEQUENCE [LARGE SCALE GENOMIC DNA]</scope>
    <source>
        <strain evidence="7 8">GLM-1</strain>
    </source>
</reference>
<dbReference type="OrthoDB" id="5241646at2"/>
<accession>A0A3R9E0Q9</accession>
<evidence type="ECO:0000256" key="5">
    <source>
        <dbReference type="ARBA" id="ARBA00023136"/>
    </source>
</evidence>
<feature type="transmembrane region" description="Helical" evidence="6">
    <location>
        <begin position="73"/>
        <end position="91"/>
    </location>
</feature>
<dbReference type="Proteomes" id="UP000267081">
    <property type="component" value="Unassembled WGS sequence"/>
</dbReference>
<proteinExistence type="predicted"/>
<evidence type="ECO:0000256" key="4">
    <source>
        <dbReference type="ARBA" id="ARBA00022989"/>
    </source>
</evidence>
<dbReference type="GO" id="GO:0005886">
    <property type="term" value="C:plasma membrane"/>
    <property type="evidence" value="ECO:0007669"/>
    <property type="project" value="UniProtKB-SubCell"/>
</dbReference>
<keyword evidence="2" id="KW-1003">Cell membrane</keyword>
<feature type="transmembrane region" description="Helical" evidence="6">
    <location>
        <begin position="150"/>
        <end position="167"/>
    </location>
</feature>
<dbReference type="InterPro" id="IPR019108">
    <property type="entry name" value="Caa3_assmbl_CtaG-rel"/>
</dbReference>
<keyword evidence="5 6" id="KW-0472">Membrane</keyword>
<sequence length="302" mass="32042">MPPLTWSALLTEWDLPVPAVILLGAIAAGYLVAAVRRPGWPWGRTGTFLAGIGLAVFAIGGAVNAYSDVLFSMHMAQHLLLIMVVPALLLLGRPFDLVQGRLRRAGRTLGVVTHPAVGFAGYTAVVVGTHLTPFLQHALISPLVHGIEELLYLGSGLLLLLPLVGVRPGRPPLSHLARLVVLFGAMVVDAVVGVVLMMTPSEPFPAYAAVVRDWGPGLVEDLHWGGAAMWVGGDALMAALAVFVIGRWMSAMDRGDDLGTWLESARRSALDLGEGTAVDDDEEALRSYNAMLARLAAREGGR</sequence>
<keyword evidence="4 6" id="KW-1133">Transmembrane helix</keyword>
<feature type="transmembrane region" description="Helical" evidence="6">
    <location>
        <begin position="222"/>
        <end position="245"/>
    </location>
</feature>